<keyword evidence="4" id="KW-1185">Reference proteome</keyword>
<evidence type="ECO:0000313" key="3">
    <source>
        <dbReference type="EMBL" id="SES87282.1"/>
    </source>
</evidence>
<dbReference type="InterPro" id="IPR036188">
    <property type="entry name" value="FAD/NAD-bd_sf"/>
</dbReference>
<dbReference type="RefSeq" id="WP_170834671.1">
    <property type="nucleotide sequence ID" value="NZ_FOHU01000002.1"/>
</dbReference>
<evidence type="ECO:0000313" key="4">
    <source>
        <dbReference type="Proteomes" id="UP000199568"/>
    </source>
</evidence>
<protein>
    <submittedName>
        <fullName evidence="3">Dihydropyrimidine dehydrogenase (NAD+) subunit PreT</fullName>
    </submittedName>
</protein>
<sequence length="440" mass="46734">MEKKEKYLKEVEAPFTSITAMEEASRCLLCHDAPCSTGCPAGTDPGKFIRSIRFRNFKGAAETIRGNNILGGVCARVCPYDKTCEEACSRTGIDKPIEIGRLQRFVTDFEKATGFKVLDPVEATKEKVAVVGAGPAGLATAASLALKGYSVTVFEEKPEAGGVLTYGIAPGRLPQEVVNDEVQYVKDLGVSFAFNCKVGKDVTVEALKEEGYEAFFVGVGMQLPKLLDVPGKDLQGVTNAVEFLGSAKPNQGDVEVGERVIVIGGGDVAMDCAVTAKLLGDRVTVLYRRSMLEAPANKKELKHAQDIGVHFIPEFNMTEILGENGKVCGVKGLGRDGESTIELKADMVIFAIGQDAEDVTVLADIAIDDKKLVVVEENTCKTNVDGVFAAGDIVNGGKTVVEAVAEGKVAAEGIDQYLTALREMKATGAEIAVEKEGGVK</sequence>
<dbReference type="SUPFAM" id="SSF51971">
    <property type="entry name" value="Nucleotide-binding domain"/>
    <property type="match status" value="1"/>
</dbReference>
<dbReference type="InterPro" id="IPR009051">
    <property type="entry name" value="Helical_ferredxn"/>
</dbReference>
<dbReference type="PANTHER" id="PTHR42783:SF3">
    <property type="entry name" value="GLUTAMATE SYNTHASE [NADPH] SMALL CHAIN-RELATED"/>
    <property type="match status" value="1"/>
</dbReference>
<dbReference type="AlphaFoldDB" id="A0A1H9ZZL6"/>
<dbReference type="Gene3D" id="1.10.1060.10">
    <property type="entry name" value="Alpha-helical ferredoxin"/>
    <property type="match status" value="1"/>
</dbReference>
<name>A0A1H9ZZL6_9FIRM</name>
<dbReference type="PANTHER" id="PTHR42783">
    <property type="entry name" value="GLUTAMATE SYNTHASE [NADPH] SMALL CHAIN"/>
    <property type="match status" value="1"/>
</dbReference>
<evidence type="ECO:0000259" key="2">
    <source>
        <dbReference type="Pfam" id="PF14691"/>
    </source>
</evidence>
<feature type="domain" description="Dihydroprymidine dehydrogenase" evidence="2">
    <location>
        <begin position="6"/>
        <end position="113"/>
    </location>
</feature>
<proteinExistence type="predicted"/>
<dbReference type="InterPro" id="IPR023753">
    <property type="entry name" value="FAD/NAD-binding_dom"/>
</dbReference>
<dbReference type="Gene3D" id="3.50.50.60">
    <property type="entry name" value="FAD/NAD(P)-binding domain"/>
    <property type="match status" value="2"/>
</dbReference>
<dbReference type="GO" id="GO:0016491">
    <property type="term" value="F:oxidoreductase activity"/>
    <property type="evidence" value="ECO:0007669"/>
    <property type="project" value="InterPro"/>
</dbReference>
<organism evidence="3 4">
    <name type="scientific">Natronincola peptidivorans</name>
    <dbReference type="NCBI Taxonomy" id="426128"/>
    <lineage>
        <taxon>Bacteria</taxon>
        <taxon>Bacillati</taxon>
        <taxon>Bacillota</taxon>
        <taxon>Clostridia</taxon>
        <taxon>Peptostreptococcales</taxon>
        <taxon>Natronincolaceae</taxon>
        <taxon>Natronincola</taxon>
    </lineage>
</organism>
<feature type="domain" description="FAD/NAD(P)-binding" evidence="1">
    <location>
        <begin position="127"/>
        <end position="407"/>
    </location>
</feature>
<dbReference type="STRING" id="426128.SAMN05660297_00800"/>
<evidence type="ECO:0000259" key="1">
    <source>
        <dbReference type="Pfam" id="PF07992"/>
    </source>
</evidence>
<dbReference type="PRINTS" id="PR00419">
    <property type="entry name" value="ADXRDTASE"/>
</dbReference>
<dbReference type="InterPro" id="IPR028261">
    <property type="entry name" value="DPD_II"/>
</dbReference>
<dbReference type="Pfam" id="PF14691">
    <property type="entry name" value="Fer4_20"/>
    <property type="match status" value="1"/>
</dbReference>
<reference evidence="3 4" key="1">
    <citation type="submission" date="2016-10" db="EMBL/GenBank/DDBJ databases">
        <authorList>
            <person name="de Groot N.N."/>
        </authorList>
    </citation>
    <scope>NUCLEOTIDE SEQUENCE [LARGE SCALE GENOMIC DNA]</scope>
    <source>
        <strain evidence="3 4">DSM 18979</strain>
    </source>
</reference>
<gene>
    <name evidence="3" type="ORF">SAMN05660297_00800</name>
</gene>
<dbReference type="EMBL" id="FOHU01000002">
    <property type="protein sequence ID" value="SES87282.1"/>
    <property type="molecule type" value="Genomic_DNA"/>
</dbReference>
<dbReference type="GO" id="GO:0051536">
    <property type="term" value="F:iron-sulfur cluster binding"/>
    <property type="evidence" value="ECO:0007669"/>
    <property type="project" value="InterPro"/>
</dbReference>
<accession>A0A1H9ZZL6</accession>
<dbReference type="SUPFAM" id="SSF46548">
    <property type="entry name" value="alpha-helical ferredoxin"/>
    <property type="match status" value="1"/>
</dbReference>
<dbReference type="Proteomes" id="UP000199568">
    <property type="component" value="Unassembled WGS sequence"/>
</dbReference>
<dbReference type="Pfam" id="PF07992">
    <property type="entry name" value="Pyr_redox_2"/>
    <property type="match status" value="1"/>
</dbReference>